<evidence type="ECO:0000256" key="1">
    <source>
        <dbReference type="SAM" id="Coils"/>
    </source>
</evidence>
<gene>
    <name evidence="3" type="ORF">CHS0354_028280</name>
</gene>
<keyword evidence="1" id="KW-0175">Coiled coil</keyword>
<reference evidence="3" key="2">
    <citation type="journal article" date="2021" name="Genome Biol. Evol.">
        <title>Developing a high-quality reference genome for a parasitic bivalve with doubly uniparental inheritance (Bivalvia: Unionida).</title>
        <authorList>
            <person name="Smith C.H."/>
        </authorList>
    </citation>
    <scope>NUCLEOTIDE SEQUENCE</scope>
    <source>
        <strain evidence="3">CHS0354</strain>
        <tissue evidence="3">Mantle</tissue>
    </source>
</reference>
<comment type="caution">
    <text evidence="3">The sequence shown here is derived from an EMBL/GenBank/DDBJ whole genome shotgun (WGS) entry which is preliminary data.</text>
</comment>
<feature type="coiled-coil region" evidence="1">
    <location>
        <begin position="399"/>
        <end position="426"/>
    </location>
</feature>
<keyword evidence="4" id="KW-1185">Reference proteome</keyword>
<name>A0AAE0RTU5_9BIVA</name>
<feature type="region of interest" description="Disordered" evidence="2">
    <location>
        <begin position="1"/>
        <end position="52"/>
    </location>
</feature>
<reference evidence="3" key="3">
    <citation type="submission" date="2023-05" db="EMBL/GenBank/DDBJ databases">
        <authorList>
            <person name="Smith C.H."/>
        </authorList>
    </citation>
    <scope>NUCLEOTIDE SEQUENCE</scope>
    <source>
        <strain evidence="3">CHS0354</strain>
        <tissue evidence="3">Mantle</tissue>
    </source>
</reference>
<evidence type="ECO:0000313" key="4">
    <source>
        <dbReference type="Proteomes" id="UP001195483"/>
    </source>
</evidence>
<dbReference type="AlphaFoldDB" id="A0AAE0RTU5"/>
<reference evidence="3" key="1">
    <citation type="journal article" date="2021" name="Genome Biol. Evol.">
        <title>A High-Quality Reference Genome for a Parasitic Bivalve with Doubly Uniparental Inheritance (Bivalvia: Unionida).</title>
        <authorList>
            <person name="Smith C.H."/>
        </authorList>
    </citation>
    <scope>NUCLEOTIDE SEQUENCE</scope>
    <source>
        <strain evidence="3">CHS0354</strain>
    </source>
</reference>
<evidence type="ECO:0000313" key="3">
    <source>
        <dbReference type="EMBL" id="KAK3579471.1"/>
    </source>
</evidence>
<dbReference type="Proteomes" id="UP001195483">
    <property type="component" value="Unassembled WGS sequence"/>
</dbReference>
<organism evidence="3 4">
    <name type="scientific">Potamilus streckersoni</name>
    <dbReference type="NCBI Taxonomy" id="2493646"/>
    <lineage>
        <taxon>Eukaryota</taxon>
        <taxon>Metazoa</taxon>
        <taxon>Spiralia</taxon>
        <taxon>Lophotrochozoa</taxon>
        <taxon>Mollusca</taxon>
        <taxon>Bivalvia</taxon>
        <taxon>Autobranchia</taxon>
        <taxon>Heteroconchia</taxon>
        <taxon>Palaeoheterodonta</taxon>
        <taxon>Unionida</taxon>
        <taxon>Unionoidea</taxon>
        <taxon>Unionidae</taxon>
        <taxon>Ambleminae</taxon>
        <taxon>Lampsilini</taxon>
        <taxon>Potamilus</taxon>
    </lineage>
</organism>
<sequence length="445" mass="49136">MGACYSKTGHGTDMSSNDHLPYAKVTSNNHQRNGHAKKDGYESVQTSEDYENRTPQTCIGVDANKNLNPNSKDLIQDNSGVPEDAETCKMDYMDAVPIENTVTQSDSGIVVEPILCSTDDAIGLKNEQNTACIKYQHWYNGKDSTNQQEPLKEQLETGRVLNLPLNLHSQSSTSGYIQTCSTFTPTPDSDLDDVYGEFPRLLKHNPNRKSETFILKSSLKKDNNKGRKNHRLSWKSADSLDIAASMMTCMDRTKSEASDLFGDELSINAPLATFDSVDFAIGSSYDFSQKLRNCYVEYYSSDTFEFKFDFSGLEGGSRTAKSDSSGKDSRGETTANIDKILQAIHRSTLPSPAEYSRSITEPIGIGDRPSSSLSTLGSGEVATMTIDGREVVLIDAEVYAQILEEIAFLKLKLSQLTQVIQEDEEESQNRTTENLEILAESVSCS</sequence>
<proteinExistence type="predicted"/>
<accession>A0AAE0RTU5</accession>
<dbReference type="EMBL" id="JAEAOA010001694">
    <property type="protein sequence ID" value="KAK3579471.1"/>
    <property type="molecule type" value="Genomic_DNA"/>
</dbReference>
<protein>
    <submittedName>
        <fullName evidence="3">Uncharacterized protein</fullName>
    </submittedName>
</protein>
<evidence type="ECO:0000256" key="2">
    <source>
        <dbReference type="SAM" id="MobiDB-lite"/>
    </source>
</evidence>
<feature type="compositionally biased region" description="Polar residues" evidence="2">
    <location>
        <begin position="43"/>
        <end position="52"/>
    </location>
</feature>